<dbReference type="STRING" id="189381.GCA_900166615_02816"/>
<dbReference type="PANTHER" id="PTHR10587">
    <property type="entry name" value="GLYCOSYL TRANSFERASE-RELATED"/>
    <property type="match status" value="1"/>
</dbReference>
<protein>
    <submittedName>
        <fullName evidence="4">Polysaccharide deacetylase</fullName>
    </submittedName>
</protein>
<dbReference type="PROSITE" id="PS51677">
    <property type="entry name" value="NODB"/>
    <property type="match status" value="1"/>
</dbReference>
<comment type="caution">
    <text evidence="4">The sequence shown here is derived from an EMBL/GenBank/DDBJ whole genome shotgun (WGS) entry which is preliminary data.</text>
</comment>
<dbReference type="Gene3D" id="3.20.20.370">
    <property type="entry name" value="Glycoside hydrolase/deacetylase"/>
    <property type="match status" value="1"/>
</dbReference>
<dbReference type="Pfam" id="PF01522">
    <property type="entry name" value="Polysacc_deac_1"/>
    <property type="match status" value="1"/>
</dbReference>
<feature type="region of interest" description="Disordered" evidence="1">
    <location>
        <begin position="22"/>
        <end position="63"/>
    </location>
</feature>
<dbReference type="GO" id="GO:0016810">
    <property type="term" value="F:hydrolase activity, acting on carbon-nitrogen (but not peptide) bonds"/>
    <property type="evidence" value="ECO:0007669"/>
    <property type="project" value="InterPro"/>
</dbReference>
<reference evidence="5" key="1">
    <citation type="submission" date="2015-07" db="EMBL/GenBank/DDBJ databases">
        <title>Fjat-14235 jcm11544.</title>
        <authorList>
            <person name="Liu B."/>
            <person name="Wang J."/>
            <person name="Zhu Y."/>
            <person name="Liu G."/>
            <person name="Chen Q."/>
            <person name="Chen Z."/>
            <person name="Lan J."/>
            <person name="Che J."/>
            <person name="Ge C."/>
            <person name="Shi H."/>
            <person name="Pan Z."/>
            <person name="Liu X."/>
        </authorList>
    </citation>
    <scope>NUCLEOTIDE SEQUENCE [LARGE SCALE GENOMIC DNA]</scope>
    <source>
        <strain evidence="5">JCM 11544</strain>
    </source>
</reference>
<dbReference type="RefSeq" id="WP_053427428.1">
    <property type="nucleotide sequence ID" value="NZ_JAUKEE010000001.1"/>
</dbReference>
<evidence type="ECO:0000313" key="5">
    <source>
        <dbReference type="Proteomes" id="UP000037405"/>
    </source>
</evidence>
<keyword evidence="2" id="KW-0732">Signal</keyword>
<dbReference type="CDD" id="cd10917">
    <property type="entry name" value="CE4_NodB_like_6s_7s"/>
    <property type="match status" value="1"/>
</dbReference>
<dbReference type="InterPro" id="IPR002509">
    <property type="entry name" value="NODB_dom"/>
</dbReference>
<feature type="signal peptide" evidence="2">
    <location>
        <begin position="1"/>
        <end position="19"/>
    </location>
</feature>
<feature type="compositionally biased region" description="Basic and acidic residues" evidence="1">
    <location>
        <begin position="28"/>
        <end position="45"/>
    </location>
</feature>
<feature type="chain" id="PRO_5039069733" evidence="2">
    <location>
        <begin position="20"/>
        <end position="275"/>
    </location>
</feature>
<evidence type="ECO:0000256" key="1">
    <source>
        <dbReference type="SAM" id="MobiDB-lite"/>
    </source>
</evidence>
<dbReference type="InterPro" id="IPR011330">
    <property type="entry name" value="Glyco_hydro/deAcase_b/a-brl"/>
</dbReference>
<name>A0A0M0GQN8_9BACI</name>
<sequence length="275" mass="31039">MKKLVVLIVFLFVFLGACSSGETASSTTKEKKEEPKKEEAASKEATDEESSEEKVEEEETPAVVEPEYVVNENTWTIDPIKDANKKVALLTFDDSPDEHAVKIAEDLKEMGVGAIFFVNGHFLQSDEGKEKLKKIHDMGFEIGNHTYNHSSLKDLTPEEQRKEIVELNDLVESIIGERPVFFRAPFGQNTDESREVVKEEKMTLMNWTYGYDWEKAYQSKAAISDIMVNSPYLGDGANLLMHDRTWTAEAVPDIVKGLQDKGFEILDPAKIKTIE</sequence>
<accession>A0A0M0GQN8</accession>
<dbReference type="EMBL" id="LGUE01000001">
    <property type="protein sequence ID" value="KON92250.1"/>
    <property type="molecule type" value="Genomic_DNA"/>
</dbReference>
<dbReference type="PROSITE" id="PS51257">
    <property type="entry name" value="PROKAR_LIPOPROTEIN"/>
    <property type="match status" value="1"/>
</dbReference>
<organism evidence="4 5">
    <name type="scientific">Rossellomorea marisflavi</name>
    <dbReference type="NCBI Taxonomy" id="189381"/>
    <lineage>
        <taxon>Bacteria</taxon>
        <taxon>Bacillati</taxon>
        <taxon>Bacillota</taxon>
        <taxon>Bacilli</taxon>
        <taxon>Bacillales</taxon>
        <taxon>Bacillaceae</taxon>
        <taxon>Rossellomorea</taxon>
    </lineage>
</organism>
<dbReference type="Proteomes" id="UP000037405">
    <property type="component" value="Unassembled WGS sequence"/>
</dbReference>
<evidence type="ECO:0000256" key="2">
    <source>
        <dbReference type="SAM" id="SignalP"/>
    </source>
</evidence>
<dbReference type="OrthoDB" id="9806342at2"/>
<gene>
    <name evidence="4" type="ORF">AF331_07295</name>
</gene>
<evidence type="ECO:0000313" key="4">
    <source>
        <dbReference type="EMBL" id="KON92250.1"/>
    </source>
</evidence>
<proteinExistence type="predicted"/>
<dbReference type="SUPFAM" id="SSF88713">
    <property type="entry name" value="Glycoside hydrolase/deacetylase"/>
    <property type="match status" value="1"/>
</dbReference>
<feature type="compositionally biased region" description="Acidic residues" evidence="1">
    <location>
        <begin position="46"/>
        <end position="60"/>
    </location>
</feature>
<keyword evidence="5" id="KW-1185">Reference proteome</keyword>
<dbReference type="PATRIC" id="fig|189381.12.peg.1609"/>
<dbReference type="GO" id="GO:0005975">
    <property type="term" value="P:carbohydrate metabolic process"/>
    <property type="evidence" value="ECO:0007669"/>
    <property type="project" value="InterPro"/>
</dbReference>
<dbReference type="InterPro" id="IPR050248">
    <property type="entry name" value="Polysacc_deacetylase_ArnD"/>
</dbReference>
<evidence type="ECO:0000259" key="3">
    <source>
        <dbReference type="PROSITE" id="PS51677"/>
    </source>
</evidence>
<feature type="domain" description="NodB homology" evidence="3">
    <location>
        <begin position="86"/>
        <end position="266"/>
    </location>
</feature>
<dbReference type="AlphaFoldDB" id="A0A0M0GQN8"/>